<feature type="region of interest" description="Disordered" evidence="4">
    <location>
        <begin position="283"/>
        <end position="302"/>
    </location>
</feature>
<dbReference type="PANTHER" id="PTHR24251">
    <property type="entry name" value="OVOCHYMASE-RELATED"/>
    <property type="match status" value="1"/>
</dbReference>
<evidence type="ECO:0000313" key="7">
    <source>
        <dbReference type="EMBL" id="VDI42501.1"/>
    </source>
</evidence>
<evidence type="ECO:0000256" key="5">
    <source>
        <dbReference type="SAM" id="Phobius"/>
    </source>
</evidence>
<name>A0A8B6F2Z2_MYTGA</name>
<evidence type="ECO:0000256" key="2">
    <source>
        <dbReference type="ARBA" id="ARBA00023157"/>
    </source>
</evidence>
<dbReference type="PROSITE" id="PS01180">
    <property type="entry name" value="CUB"/>
    <property type="match status" value="1"/>
</dbReference>
<comment type="caution">
    <text evidence="3">Lacks conserved residue(s) required for the propagation of feature annotation.</text>
</comment>
<feature type="domain" description="CUB" evidence="6">
    <location>
        <begin position="107"/>
        <end position="221"/>
    </location>
</feature>
<dbReference type="FunFam" id="2.60.120.290:FF:000005">
    <property type="entry name" value="Procollagen C-endopeptidase enhancer 1"/>
    <property type="match status" value="1"/>
</dbReference>
<keyword evidence="5" id="KW-1133">Transmembrane helix</keyword>
<dbReference type="CDD" id="cd00041">
    <property type="entry name" value="CUB"/>
    <property type="match status" value="1"/>
</dbReference>
<dbReference type="EMBL" id="UYJE01006026">
    <property type="protein sequence ID" value="VDI42501.1"/>
    <property type="molecule type" value="Genomic_DNA"/>
</dbReference>
<reference evidence="7" key="1">
    <citation type="submission" date="2018-11" db="EMBL/GenBank/DDBJ databases">
        <authorList>
            <person name="Alioto T."/>
            <person name="Alioto T."/>
        </authorList>
    </citation>
    <scope>NUCLEOTIDE SEQUENCE</scope>
</reference>
<feature type="region of interest" description="Disordered" evidence="4">
    <location>
        <begin position="349"/>
        <end position="373"/>
    </location>
</feature>
<feature type="transmembrane region" description="Helical" evidence="5">
    <location>
        <begin position="80"/>
        <end position="102"/>
    </location>
</feature>
<proteinExistence type="predicted"/>
<feature type="compositionally biased region" description="Basic and acidic residues" evidence="4">
    <location>
        <begin position="26"/>
        <end position="36"/>
    </location>
</feature>
<organism evidence="7 8">
    <name type="scientific">Mytilus galloprovincialis</name>
    <name type="common">Mediterranean mussel</name>
    <dbReference type="NCBI Taxonomy" id="29158"/>
    <lineage>
        <taxon>Eukaryota</taxon>
        <taxon>Metazoa</taxon>
        <taxon>Spiralia</taxon>
        <taxon>Lophotrochozoa</taxon>
        <taxon>Mollusca</taxon>
        <taxon>Bivalvia</taxon>
        <taxon>Autobranchia</taxon>
        <taxon>Pteriomorphia</taxon>
        <taxon>Mytilida</taxon>
        <taxon>Mytiloidea</taxon>
        <taxon>Mytilidae</taxon>
        <taxon>Mytilinae</taxon>
        <taxon>Mytilus</taxon>
    </lineage>
</organism>
<keyword evidence="1" id="KW-0677">Repeat</keyword>
<keyword evidence="5" id="KW-0472">Membrane</keyword>
<evidence type="ECO:0000313" key="8">
    <source>
        <dbReference type="Proteomes" id="UP000596742"/>
    </source>
</evidence>
<feature type="region of interest" description="Disordered" evidence="4">
    <location>
        <begin position="1"/>
        <end position="64"/>
    </location>
</feature>
<feature type="transmembrane region" description="Helical" evidence="5">
    <location>
        <begin position="255"/>
        <end position="273"/>
    </location>
</feature>
<gene>
    <name evidence="7" type="ORF">MGAL_10B067191</name>
</gene>
<dbReference type="AlphaFoldDB" id="A0A8B6F2Z2"/>
<dbReference type="Pfam" id="PF00431">
    <property type="entry name" value="CUB"/>
    <property type="match status" value="1"/>
</dbReference>
<dbReference type="SMART" id="SM00042">
    <property type="entry name" value="CUB"/>
    <property type="match status" value="1"/>
</dbReference>
<keyword evidence="2" id="KW-1015">Disulfide bond</keyword>
<feature type="region of interest" description="Disordered" evidence="4">
    <location>
        <begin position="313"/>
        <end position="333"/>
    </location>
</feature>
<evidence type="ECO:0000256" key="4">
    <source>
        <dbReference type="SAM" id="MobiDB-lite"/>
    </source>
</evidence>
<keyword evidence="8" id="KW-1185">Reference proteome</keyword>
<dbReference type="OrthoDB" id="6022136at2759"/>
<sequence length="398" mass="45195">MFREQNQGDIRKELLQCHHKTQTKTMKGEKVHTNPDKDDEEGRENVTQTKTMKGEKNDYDGDQYIGNKNGSDGMAKDGYYIKRIVIVTLIIFSVFTLQAMCWKKQKCEYYIAKPYASSFTLPQVHGSYPKDFFHCWQIRADKPKNEVKICFESFMLEPHHHCDHDNLMIYDGEDDTGRQIGKYCGSTAPSDIISDDGVLYFEFYSDNYVEYEGFTFTFVSGEKDDLREACDKKDKEDEEDEEDDKNKKHSLTTKIVGGIIGALVLLTGSVVLICLCVSSRRCSCRPGSGTINPDANSEEGRRQIARRRRNVIRTDRVSHGESLPNPETETTDTDIPLSIMLPIYSGPTEPPPYNGHDVIERLPSSPPPPYSPNDPNPLIVSLCDINMPCVPDNTAVRY</sequence>
<evidence type="ECO:0000256" key="3">
    <source>
        <dbReference type="PROSITE-ProRule" id="PRU00059"/>
    </source>
</evidence>
<dbReference type="InterPro" id="IPR035914">
    <property type="entry name" value="Sperma_CUB_dom_sf"/>
</dbReference>
<protein>
    <recommendedName>
        <fullName evidence="6">CUB domain-containing protein</fullName>
    </recommendedName>
</protein>
<comment type="caution">
    <text evidence="7">The sequence shown here is derived from an EMBL/GenBank/DDBJ whole genome shotgun (WGS) entry which is preliminary data.</text>
</comment>
<evidence type="ECO:0000256" key="1">
    <source>
        <dbReference type="ARBA" id="ARBA00022737"/>
    </source>
</evidence>
<dbReference type="Gene3D" id="2.60.120.290">
    <property type="entry name" value="Spermadhesin, CUB domain"/>
    <property type="match status" value="1"/>
</dbReference>
<dbReference type="SUPFAM" id="SSF49854">
    <property type="entry name" value="Spermadhesin, CUB domain"/>
    <property type="match status" value="1"/>
</dbReference>
<dbReference type="InterPro" id="IPR000859">
    <property type="entry name" value="CUB_dom"/>
</dbReference>
<dbReference type="Proteomes" id="UP000596742">
    <property type="component" value="Unassembled WGS sequence"/>
</dbReference>
<keyword evidence="5" id="KW-0812">Transmembrane</keyword>
<accession>A0A8B6F2Z2</accession>
<evidence type="ECO:0000259" key="6">
    <source>
        <dbReference type="PROSITE" id="PS01180"/>
    </source>
</evidence>
<feature type="compositionally biased region" description="Pro residues" evidence="4">
    <location>
        <begin position="364"/>
        <end position="373"/>
    </location>
</feature>